<keyword evidence="4" id="KW-1185">Reference proteome</keyword>
<organism evidence="3 4">
    <name type="scientific">Vibrio agarilyticus</name>
    <dbReference type="NCBI Taxonomy" id="2726741"/>
    <lineage>
        <taxon>Bacteria</taxon>
        <taxon>Pseudomonadati</taxon>
        <taxon>Pseudomonadota</taxon>
        <taxon>Gammaproteobacteria</taxon>
        <taxon>Vibrionales</taxon>
        <taxon>Vibrionaceae</taxon>
        <taxon>Vibrio</taxon>
    </lineage>
</organism>
<dbReference type="PANTHER" id="PTHR40940">
    <property type="entry name" value="PROTEIN BATD-RELATED"/>
    <property type="match status" value="1"/>
</dbReference>
<evidence type="ECO:0000313" key="4">
    <source>
        <dbReference type="Proteomes" id="UP000535589"/>
    </source>
</evidence>
<protein>
    <submittedName>
        <fullName evidence="3">Protein BatD</fullName>
    </submittedName>
</protein>
<keyword evidence="1" id="KW-1133">Transmembrane helix</keyword>
<dbReference type="EMBL" id="JABAIK010000002">
    <property type="protein sequence ID" value="NLS11753.1"/>
    <property type="molecule type" value="Genomic_DNA"/>
</dbReference>
<proteinExistence type="predicted"/>
<dbReference type="Pfam" id="PF13584">
    <property type="entry name" value="BatD"/>
    <property type="match status" value="1"/>
</dbReference>
<evidence type="ECO:0000313" key="3">
    <source>
        <dbReference type="EMBL" id="NLS11753.1"/>
    </source>
</evidence>
<evidence type="ECO:0000256" key="2">
    <source>
        <dbReference type="SAM" id="SignalP"/>
    </source>
</evidence>
<dbReference type="InterPro" id="IPR025738">
    <property type="entry name" value="BatD"/>
</dbReference>
<sequence>MMIVRFITTLLVSILSVLLPISTVTAAEFTAAVSKTRVSKNEVFELVITTDQAVKQNSIDFSRLKDHFYLGQPSLYQSEHIINGKRRKQTQWRLSLAANQLGQLTIPSFTIDGVSTQPITIFVEANPSEPKAEDLVKLHASLDRDILYPQQNAQLTSKIIITADTRRLDNVRLVPPSVNGATLEPAGNAEQYSAIIDGLQATIVEQNFIIHSDEPGQYVITPPSFSAVFQYGDPRQGGNRILPIELDVAPLTLTIKPIPKEAVKPWLPATGLTLAQQWLGDNSQSDIATNQNSVPELAQGAAITREITLTTTGIDAKLIPEPQVNYPSSVRVYREKPQITILADGQSQITYKHTLIPTELGQLTLPAITVNWWNSREDRNIATSIPSKTVNIIAAKDSLLPTLRQEPASTEAPTTTTEPPIKWIVSTIIFATLWLITLVAWLRARRRTNTVTPQHTAAKTEPSLEQILNSGDTVLIIQAVERWLNSQTLDTQSERNVRNELQAMQRAKFAKTPNQWSADKLKQAIAHAKPSDKNSESNTLAPL</sequence>
<dbReference type="AlphaFoldDB" id="A0A7X8YFC6"/>
<feature type="transmembrane region" description="Helical" evidence="1">
    <location>
        <begin position="423"/>
        <end position="442"/>
    </location>
</feature>
<keyword evidence="2" id="KW-0732">Signal</keyword>
<feature type="chain" id="PRO_5030592484" evidence="2">
    <location>
        <begin position="27"/>
        <end position="543"/>
    </location>
</feature>
<name>A0A7X8YFC6_9VIBR</name>
<accession>A0A7X8YFC6</accession>
<dbReference type="PANTHER" id="PTHR40940:SF1">
    <property type="entry name" value="PROTEIN BATD"/>
    <property type="match status" value="1"/>
</dbReference>
<comment type="caution">
    <text evidence="3">The sequence shown here is derived from an EMBL/GenBank/DDBJ whole genome shotgun (WGS) entry which is preliminary data.</text>
</comment>
<keyword evidence="1" id="KW-0472">Membrane</keyword>
<evidence type="ECO:0000256" key="1">
    <source>
        <dbReference type="SAM" id="Phobius"/>
    </source>
</evidence>
<keyword evidence="1" id="KW-0812">Transmembrane</keyword>
<gene>
    <name evidence="3" type="ORF">HGP28_02470</name>
</gene>
<feature type="signal peptide" evidence="2">
    <location>
        <begin position="1"/>
        <end position="26"/>
    </location>
</feature>
<dbReference type="Proteomes" id="UP000535589">
    <property type="component" value="Unassembled WGS sequence"/>
</dbReference>
<reference evidence="3 4" key="1">
    <citation type="submission" date="2020-04" db="EMBL/GenBank/DDBJ databases">
        <title>Vibrio sp. SM6, a novel species isolated from seawater.</title>
        <authorList>
            <person name="Wang X."/>
        </authorList>
    </citation>
    <scope>NUCLEOTIDE SEQUENCE [LARGE SCALE GENOMIC DNA]</scope>
    <source>
        <strain evidence="3 4">SM6</strain>
    </source>
</reference>